<dbReference type="Proteomes" id="UP000007110">
    <property type="component" value="Unassembled WGS sequence"/>
</dbReference>
<dbReference type="OrthoDB" id="5952546at2759"/>
<sequence length="594" mass="66637">MSVHFCSDCETQGQARASNTCSGCIFSGSVNIYQYFDAIMDGHCCNCGAELRTDLKRPTLNAIIRGRGVSSVDGLKSMGIVVSPGKERKYRICKICSQLIGKISQSKTEIEESHSSLQNISDGSTYLGQKIKRCLSPPASPPQKRRNLTQTPQQNTQETQTEPMAETPGDPPKKRIFERLSRLGLCTNIGTTTNCIDTLRGEFDTTIHHQKLQIADIKRRSTRAKKRLVPAEEWEDEGGWEEVQETPEEVTPLVSSPVDEGPHNIDALQPDPDSSTFNCANIDDTTTTTFGFTLTFDNVSLWPSRTPFYSGQLNLVRSHAAIDRVSCFNLSDEAPSLKELSNISQDIFIPTTEDNDMLRYEYEVMIERILSKHIPCFKDIDVTEHIPHPYQAETKKKSVMVPLGVLQKDVTNVSDMIDVLTHLHKHVPGHESPIPVILYGDQPSCERVRDAIGVRSNEDTPWNRLGGLLPSIQESHKCLLFLEDTYKLLFDAKSVKSCGSLSFIKSRYKHTHVTPKVSYCFNYATSMLRFATEAHVVAAACEYMGISKPSDPPKIYPRIPRPSQYISVKYVNLYWTNLSIPTSLVILPRKTRKS</sequence>
<keyword evidence="4" id="KW-1185">Reference proteome</keyword>
<dbReference type="RefSeq" id="XP_030837384.1">
    <property type="nucleotide sequence ID" value="XM_030981524.1"/>
</dbReference>
<evidence type="ECO:0000313" key="4">
    <source>
        <dbReference type="Proteomes" id="UP000007110"/>
    </source>
</evidence>
<reference evidence="4" key="1">
    <citation type="submission" date="2015-02" db="EMBL/GenBank/DDBJ databases">
        <title>Genome sequencing for Strongylocentrotus purpuratus.</title>
        <authorList>
            <person name="Murali S."/>
            <person name="Liu Y."/>
            <person name="Vee V."/>
            <person name="English A."/>
            <person name="Wang M."/>
            <person name="Skinner E."/>
            <person name="Han Y."/>
            <person name="Muzny D.M."/>
            <person name="Worley K.C."/>
            <person name="Gibbs R.A."/>
        </authorList>
    </citation>
    <scope>NUCLEOTIDE SEQUENCE</scope>
</reference>
<proteinExistence type="predicted"/>
<dbReference type="KEGG" id="spu:752492"/>
<protein>
    <recommendedName>
        <fullName evidence="2">DUF6589 domain-containing protein</fullName>
    </recommendedName>
</protein>
<reference evidence="3" key="2">
    <citation type="submission" date="2021-01" db="UniProtKB">
        <authorList>
            <consortium name="EnsemblMetazoa"/>
        </authorList>
    </citation>
    <scope>IDENTIFICATION</scope>
</reference>
<dbReference type="Pfam" id="PF20231">
    <property type="entry name" value="DUF6589"/>
    <property type="match status" value="1"/>
</dbReference>
<feature type="region of interest" description="Disordered" evidence="1">
    <location>
        <begin position="135"/>
        <end position="174"/>
    </location>
</feature>
<dbReference type="AlphaFoldDB" id="A0A7M7SWY4"/>
<dbReference type="GeneID" id="752492"/>
<organism evidence="3 4">
    <name type="scientific">Strongylocentrotus purpuratus</name>
    <name type="common">Purple sea urchin</name>
    <dbReference type="NCBI Taxonomy" id="7668"/>
    <lineage>
        <taxon>Eukaryota</taxon>
        <taxon>Metazoa</taxon>
        <taxon>Echinodermata</taxon>
        <taxon>Eleutherozoa</taxon>
        <taxon>Echinozoa</taxon>
        <taxon>Echinoidea</taxon>
        <taxon>Euechinoidea</taxon>
        <taxon>Echinacea</taxon>
        <taxon>Camarodonta</taxon>
        <taxon>Echinidea</taxon>
        <taxon>Strongylocentrotidae</taxon>
        <taxon>Strongylocentrotus</taxon>
    </lineage>
</organism>
<dbReference type="InterPro" id="IPR046496">
    <property type="entry name" value="DUF6589"/>
</dbReference>
<accession>A0A7M7SWY4</accession>
<dbReference type="InParanoid" id="A0A7M7SWY4"/>
<evidence type="ECO:0000259" key="2">
    <source>
        <dbReference type="Pfam" id="PF20231"/>
    </source>
</evidence>
<dbReference type="EnsemblMetazoa" id="XM_030981524">
    <property type="protein sequence ID" value="XP_030837384"/>
    <property type="gene ID" value="LOC752492"/>
</dbReference>
<evidence type="ECO:0000256" key="1">
    <source>
        <dbReference type="SAM" id="MobiDB-lite"/>
    </source>
</evidence>
<feature type="compositionally biased region" description="Low complexity" evidence="1">
    <location>
        <begin position="149"/>
        <end position="163"/>
    </location>
</feature>
<name>A0A7M7SWY4_STRPU</name>
<feature type="domain" description="DUF6589" evidence="2">
    <location>
        <begin position="344"/>
        <end position="545"/>
    </location>
</feature>
<evidence type="ECO:0000313" key="3">
    <source>
        <dbReference type="EnsemblMetazoa" id="XP_030837384"/>
    </source>
</evidence>